<dbReference type="InterPro" id="IPR036390">
    <property type="entry name" value="WH_DNA-bd_sf"/>
</dbReference>
<dbReference type="InterPro" id="IPR001845">
    <property type="entry name" value="HTH_ArsR_DNA-bd_dom"/>
</dbReference>
<organism evidence="2 3">
    <name type="scientific">Mesorhizobium hungaricum</name>
    <dbReference type="NCBI Taxonomy" id="1566387"/>
    <lineage>
        <taxon>Bacteria</taxon>
        <taxon>Pseudomonadati</taxon>
        <taxon>Pseudomonadota</taxon>
        <taxon>Alphaproteobacteria</taxon>
        <taxon>Hyphomicrobiales</taxon>
        <taxon>Phyllobacteriaceae</taxon>
        <taxon>Mesorhizobium</taxon>
    </lineage>
</organism>
<dbReference type="InterPro" id="IPR036388">
    <property type="entry name" value="WH-like_DNA-bd_sf"/>
</dbReference>
<dbReference type="CDD" id="cd00090">
    <property type="entry name" value="HTH_ARSR"/>
    <property type="match status" value="1"/>
</dbReference>
<evidence type="ECO:0000259" key="1">
    <source>
        <dbReference type="PROSITE" id="PS50987"/>
    </source>
</evidence>
<dbReference type="PRINTS" id="PR00778">
    <property type="entry name" value="HTHARSR"/>
</dbReference>
<dbReference type="EMBL" id="MDEO01000033">
    <property type="protein sequence ID" value="OCX16246.1"/>
    <property type="molecule type" value="Genomic_DNA"/>
</dbReference>
<accession>A0A1C2DNN1</accession>
<dbReference type="NCBIfam" id="NF033788">
    <property type="entry name" value="HTH_metalloreg"/>
    <property type="match status" value="1"/>
</dbReference>
<dbReference type="OrthoDB" id="9790747at2"/>
<name>A0A1C2DNN1_9HYPH</name>
<dbReference type="SUPFAM" id="SSF46785">
    <property type="entry name" value="Winged helix' DNA-binding domain"/>
    <property type="match status" value="1"/>
</dbReference>
<dbReference type="Gene3D" id="1.10.10.10">
    <property type="entry name" value="Winged helix-like DNA-binding domain superfamily/Winged helix DNA-binding domain"/>
    <property type="match status" value="1"/>
</dbReference>
<evidence type="ECO:0000313" key="2">
    <source>
        <dbReference type="EMBL" id="OCX16246.1"/>
    </source>
</evidence>
<feature type="domain" description="HTH arsR-type" evidence="1">
    <location>
        <begin position="1"/>
        <end position="93"/>
    </location>
</feature>
<dbReference type="Pfam" id="PF12840">
    <property type="entry name" value="HTH_20"/>
    <property type="match status" value="1"/>
</dbReference>
<dbReference type="STRING" id="1566387.QV13_15475"/>
<dbReference type="Proteomes" id="UP000094412">
    <property type="component" value="Unassembled WGS sequence"/>
</dbReference>
<dbReference type="PROSITE" id="PS50987">
    <property type="entry name" value="HTH_ARSR_2"/>
    <property type="match status" value="1"/>
</dbReference>
<dbReference type="SMART" id="SM00418">
    <property type="entry name" value="HTH_ARSR"/>
    <property type="match status" value="1"/>
</dbReference>
<dbReference type="InterPro" id="IPR011991">
    <property type="entry name" value="ArsR-like_HTH"/>
</dbReference>
<dbReference type="PANTHER" id="PTHR38600">
    <property type="entry name" value="TRANSCRIPTIONAL REGULATORY PROTEIN"/>
    <property type="match status" value="1"/>
</dbReference>
<comment type="caution">
    <text evidence="2">The sequence shown here is derived from an EMBL/GenBank/DDBJ whole genome shotgun (WGS) entry which is preliminary data.</text>
</comment>
<evidence type="ECO:0000313" key="3">
    <source>
        <dbReference type="Proteomes" id="UP000094412"/>
    </source>
</evidence>
<keyword evidence="3" id="KW-1185">Reference proteome</keyword>
<reference evidence="2 3" key="1">
    <citation type="submission" date="2016-08" db="EMBL/GenBank/DDBJ databases">
        <title>Whole genome sequence of Mesorhizobium sp. strain UASWS1009 isolated from industrial sewage.</title>
        <authorList>
            <person name="Crovadore J."/>
            <person name="Calmin G."/>
            <person name="Chablais R."/>
            <person name="Cochard B."/>
            <person name="Lefort F."/>
        </authorList>
    </citation>
    <scope>NUCLEOTIDE SEQUENCE [LARGE SCALE GENOMIC DNA]</scope>
    <source>
        <strain evidence="2 3">UASWS1009</strain>
    </source>
</reference>
<dbReference type="AlphaFoldDB" id="A0A1C2DNN1"/>
<gene>
    <name evidence="2" type="ORF">QV13_15475</name>
</gene>
<sequence length="114" mass="12691">MQHQDPMSLTFAALADPTRRAILDRLRHGEASVAELAVPFDMTVRAVSKHIGVLEAAGLVTRGRDAQRRPSQIRAEPLAGIDAWLDDYRALWNSRFDRLDARLTRLQTGGDNDA</sequence>
<dbReference type="PANTHER" id="PTHR38600:SF2">
    <property type="entry name" value="SLL0088 PROTEIN"/>
    <property type="match status" value="1"/>
</dbReference>
<protein>
    <submittedName>
        <fullName evidence="2">Transcriptional regulator</fullName>
    </submittedName>
</protein>
<dbReference type="GO" id="GO:0003700">
    <property type="term" value="F:DNA-binding transcription factor activity"/>
    <property type="evidence" value="ECO:0007669"/>
    <property type="project" value="InterPro"/>
</dbReference>
<proteinExistence type="predicted"/>